<dbReference type="Pfam" id="PF01535">
    <property type="entry name" value="PPR"/>
    <property type="match status" value="4"/>
</dbReference>
<dbReference type="InterPro" id="IPR002885">
    <property type="entry name" value="PPR_rpt"/>
</dbReference>
<dbReference type="KEGG" id="dzi:111295300"/>
<feature type="repeat" description="PPR" evidence="3">
    <location>
        <begin position="193"/>
        <end position="227"/>
    </location>
</feature>
<dbReference type="PANTHER" id="PTHR47926:SF347">
    <property type="entry name" value="PENTATRICOPEPTIDE REPEAT-CONTAINING PROTEIN"/>
    <property type="match status" value="1"/>
</dbReference>
<dbReference type="Pfam" id="PF20431">
    <property type="entry name" value="E_motif"/>
    <property type="match status" value="1"/>
</dbReference>
<evidence type="ECO:0000313" key="6">
    <source>
        <dbReference type="RefSeq" id="XP_022744466.1"/>
    </source>
</evidence>
<evidence type="ECO:0000256" key="1">
    <source>
        <dbReference type="ARBA" id="ARBA00006643"/>
    </source>
</evidence>
<dbReference type="InterPro" id="IPR032867">
    <property type="entry name" value="DYW_dom"/>
</dbReference>
<dbReference type="Pfam" id="PF13041">
    <property type="entry name" value="PPR_2"/>
    <property type="match status" value="3"/>
</dbReference>
<evidence type="ECO:0000256" key="2">
    <source>
        <dbReference type="ARBA" id="ARBA00022737"/>
    </source>
</evidence>
<feature type="repeat" description="PPR" evidence="3">
    <location>
        <begin position="294"/>
        <end position="324"/>
    </location>
</feature>
<evidence type="ECO:0000256" key="3">
    <source>
        <dbReference type="PROSITE-ProRule" id="PRU00708"/>
    </source>
</evidence>
<name>A0A6P5YWE7_DURZI</name>
<dbReference type="GO" id="GO:0003723">
    <property type="term" value="F:RNA binding"/>
    <property type="evidence" value="ECO:0007669"/>
    <property type="project" value="InterPro"/>
</dbReference>
<feature type="repeat" description="PPR" evidence="3">
    <location>
        <begin position="92"/>
        <end position="126"/>
    </location>
</feature>
<dbReference type="FunFam" id="1.25.40.10:FF:000305">
    <property type="entry name" value="Pentatricopeptide repeat-containing protein mitochondrial"/>
    <property type="match status" value="1"/>
</dbReference>
<feature type="domain" description="DYW" evidence="4">
    <location>
        <begin position="650"/>
        <end position="699"/>
    </location>
</feature>
<dbReference type="NCBIfam" id="TIGR00756">
    <property type="entry name" value="PPR"/>
    <property type="match status" value="5"/>
</dbReference>
<dbReference type="PANTHER" id="PTHR47926">
    <property type="entry name" value="PENTATRICOPEPTIDE REPEAT-CONTAINING PROTEIN"/>
    <property type="match status" value="1"/>
</dbReference>
<evidence type="ECO:0000313" key="5">
    <source>
        <dbReference type="Proteomes" id="UP000515121"/>
    </source>
</evidence>
<feature type="repeat" description="PPR" evidence="3">
    <location>
        <begin position="435"/>
        <end position="469"/>
    </location>
</feature>
<dbReference type="InterPro" id="IPR011990">
    <property type="entry name" value="TPR-like_helical_dom_sf"/>
</dbReference>
<dbReference type="Proteomes" id="UP000515121">
    <property type="component" value="Unplaced"/>
</dbReference>
<dbReference type="OrthoDB" id="442680at2759"/>
<dbReference type="Pfam" id="PF12854">
    <property type="entry name" value="PPR_1"/>
    <property type="match status" value="1"/>
</dbReference>
<dbReference type="AlphaFoldDB" id="A0A6P5YWE7"/>
<proteinExistence type="inferred from homology"/>
<evidence type="ECO:0000259" key="4">
    <source>
        <dbReference type="Pfam" id="PF14432"/>
    </source>
</evidence>
<dbReference type="InterPro" id="IPR046960">
    <property type="entry name" value="PPR_At4g14850-like_plant"/>
</dbReference>
<dbReference type="Gene3D" id="1.25.40.10">
    <property type="entry name" value="Tetratricopeptide repeat domain"/>
    <property type="match status" value="3"/>
</dbReference>
<dbReference type="InterPro" id="IPR046849">
    <property type="entry name" value="E2_motif"/>
</dbReference>
<keyword evidence="2" id="KW-0677">Repeat</keyword>
<gene>
    <name evidence="6" type="primary">LOC111295300</name>
</gene>
<dbReference type="Pfam" id="PF14432">
    <property type="entry name" value="DYW_deaminase"/>
    <property type="match status" value="1"/>
</dbReference>
<keyword evidence="5" id="KW-1185">Reference proteome</keyword>
<accession>A0A6P5YWE7</accession>
<protein>
    <submittedName>
        <fullName evidence="6">Pentatricopeptide repeat-containing protein At4g21065-like</fullName>
    </submittedName>
</protein>
<sequence>MFPTYLTPKKHLKNATIFLFVFKKIVPYSFNQCKFYSNQSLPLPTDNSRHAKAIKDGSVQNLNVANHLLNVYGRSKNLSHALKLFDEMSHRDVRTWTIIVSTFARVGSNMIVLELFNDMQNEGVKPNQFTLSSVLKCCSSLSELRIGKGVHGWILRNGVAFDVVLENALLDFYVKCEDFGSAKWLFELMGERTSVTWNIMIGAHLNTGDVDKAVDLFRRLSFKDVAGWNTIINGVMRNGFERIALKLLFEMVKGGTLLNEVTFSIALVLVSSLIDLELGKQIHGRVLRLGIHVDGFIRNSLIDMYCKCGKMELASKVFEKMDMDFRREENSIEEIISRSSIISGLILNCEFEDAFKTFTSMIHKEIEVDRFTVTGILSACANCGVLQLGQQVHALIQKIGHKVDAYLGSSLIDMYAKCGNLGDAQMIFKQTNDKNVVLWTSMISSCALHGQGREAVQLFEFLTSEGIMPNEVTFIAVLTACSHAGLVEEGCRYFRLMKEVYGIKPGVEHFTCMVDLYGRAGQLSETKKFIDENGIYHMSAVWRSFLSSCLLHRNVEMAEWVSEKLLRLEPLDAGPYVLLSNICATKQRWEEATELRSLMQSRGVKKHPGQSWIQIKDQVHTFVMGDRSHPQKDEIYAYLDKLIGRLREIGYSFDAKLVMQDVEEEQGKMLLGFHSEKFATAYSIISTTSQTPIRIMKNL</sequence>
<dbReference type="InterPro" id="IPR046848">
    <property type="entry name" value="E_motif"/>
</dbReference>
<dbReference type="GO" id="GO:0009451">
    <property type="term" value="P:RNA modification"/>
    <property type="evidence" value="ECO:0007669"/>
    <property type="project" value="InterPro"/>
</dbReference>
<dbReference type="GeneID" id="111295300"/>
<reference evidence="6" key="1">
    <citation type="submission" date="2025-08" db="UniProtKB">
        <authorList>
            <consortium name="RefSeq"/>
        </authorList>
    </citation>
    <scope>IDENTIFICATION</scope>
    <source>
        <tissue evidence="6">Fruit stalk</tissue>
    </source>
</reference>
<dbReference type="PROSITE" id="PS51375">
    <property type="entry name" value="PPR"/>
    <property type="match status" value="4"/>
</dbReference>
<comment type="similarity">
    <text evidence="1">Belongs to the PPR family. PCMP-H subfamily.</text>
</comment>
<dbReference type="GO" id="GO:0008270">
    <property type="term" value="F:zinc ion binding"/>
    <property type="evidence" value="ECO:0007669"/>
    <property type="project" value="InterPro"/>
</dbReference>
<dbReference type="Pfam" id="PF20430">
    <property type="entry name" value="Eplus_motif"/>
    <property type="match status" value="1"/>
</dbReference>
<dbReference type="RefSeq" id="XP_022744466.1">
    <property type="nucleotide sequence ID" value="XM_022888731.1"/>
</dbReference>
<organism evidence="5 6">
    <name type="scientific">Durio zibethinus</name>
    <name type="common">Durian</name>
    <dbReference type="NCBI Taxonomy" id="66656"/>
    <lineage>
        <taxon>Eukaryota</taxon>
        <taxon>Viridiplantae</taxon>
        <taxon>Streptophyta</taxon>
        <taxon>Embryophyta</taxon>
        <taxon>Tracheophyta</taxon>
        <taxon>Spermatophyta</taxon>
        <taxon>Magnoliopsida</taxon>
        <taxon>eudicotyledons</taxon>
        <taxon>Gunneridae</taxon>
        <taxon>Pentapetalae</taxon>
        <taxon>rosids</taxon>
        <taxon>malvids</taxon>
        <taxon>Malvales</taxon>
        <taxon>Malvaceae</taxon>
        <taxon>Helicteroideae</taxon>
        <taxon>Durio</taxon>
    </lineage>
</organism>